<protein>
    <submittedName>
        <fullName evidence="2">Nuclear transport factor 2 family protein</fullName>
    </submittedName>
</protein>
<evidence type="ECO:0000313" key="3">
    <source>
        <dbReference type="Proteomes" id="UP000294444"/>
    </source>
</evidence>
<reference evidence="2 3" key="1">
    <citation type="submission" date="2019-03" db="EMBL/GenBank/DDBJ databases">
        <authorList>
            <person name="Che Y."/>
            <person name="Zhou L."/>
        </authorList>
    </citation>
    <scope>NUCLEOTIDE SEQUENCE [LARGE SCALE GENOMIC DNA]</scope>
    <source>
        <strain evidence="2 3">AIFJ1607</strain>
    </source>
</reference>
<name>A0A4P7CHE5_9PAST</name>
<sequence length="154" mass="17461">MKKVKFWQPVIAVLLGLSASIAGSYPAIQSIKAEREMTQAEIIELNHQLHNALLYRDFPALQLLLSDDFEVHVGAELVLTKQEWIKNIQKQNVKYSDIEELKTFNFQGNQFSSLSNVSGEFCGVESASLVEATITTVERKEKRQIKRLIIKKVA</sequence>
<dbReference type="EMBL" id="CP038145">
    <property type="protein sequence ID" value="QBQ63384.1"/>
    <property type="molecule type" value="Genomic_DNA"/>
</dbReference>
<dbReference type="RefSeq" id="WP_162856308.1">
    <property type="nucleotide sequence ID" value="NZ_CP038145.1"/>
</dbReference>
<dbReference type="AlphaFoldDB" id="A0A4P7CHE5"/>
<dbReference type="Gene3D" id="3.10.450.50">
    <property type="match status" value="1"/>
</dbReference>
<dbReference type="Proteomes" id="UP000294444">
    <property type="component" value="Chromosome"/>
</dbReference>
<feature type="chain" id="PRO_5020352469" evidence="1">
    <location>
        <begin position="25"/>
        <end position="154"/>
    </location>
</feature>
<evidence type="ECO:0000256" key="1">
    <source>
        <dbReference type="SAM" id="SignalP"/>
    </source>
</evidence>
<dbReference type="KEGG" id="aio:EXH44_03625"/>
<feature type="signal peptide" evidence="1">
    <location>
        <begin position="1"/>
        <end position="24"/>
    </location>
</feature>
<keyword evidence="3" id="KW-1185">Reference proteome</keyword>
<dbReference type="InterPro" id="IPR032710">
    <property type="entry name" value="NTF2-like_dom_sf"/>
</dbReference>
<organism evidence="2 3">
    <name type="scientific">Actinobacillus indolicus</name>
    <dbReference type="NCBI Taxonomy" id="51049"/>
    <lineage>
        <taxon>Bacteria</taxon>
        <taxon>Pseudomonadati</taxon>
        <taxon>Pseudomonadota</taxon>
        <taxon>Gammaproteobacteria</taxon>
        <taxon>Pasteurellales</taxon>
        <taxon>Pasteurellaceae</taxon>
        <taxon>Actinobacillus</taxon>
    </lineage>
</organism>
<keyword evidence="1" id="KW-0732">Signal</keyword>
<proteinExistence type="predicted"/>
<dbReference type="SUPFAM" id="SSF54427">
    <property type="entry name" value="NTF2-like"/>
    <property type="match status" value="1"/>
</dbReference>
<accession>A0A4P7CHE5</accession>
<gene>
    <name evidence="2" type="ORF">EXH44_03625</name>
</gene>
<evidence type="ECO:0000313" key="2">
    <source>
        <dbReference type="EMBL" id="QBQ63384.1"/>
    </source>
</evidence>